<evidence type="ECO:0000313" key="3">
    <source>
        <dbReference type="Proteomes" id="UP000031967"/>
    </source>
</evidence>
<dbReference type="InterPro" id="IPR050789">
    <property type="entry name" value="Diverse_Enzym_Activities"/>
</dbReference>
<organism evidence="2 3">
    <name type="scientific">Gordoniibacillus kamchatkensis</name>
    <dbReference type="NCBI Taxonomy" id="1590651"/>
    <lineage>
        <taxon>Bacteria</taxon>
        <taxon>Bacillati</taxon>
        <taxon>Bacillota</taxon>
        <taxon>Bacilli</taxon>
        <taxon>Bacillales</taxon>
        <taxon>Paenibacillaceae</taxon>
        <taxon>Gordoniibacillus</taxon>
    </lineage>
</organism>
<dbReference type="InterPro" id="IPR012338">
    <property type="entry name" value="Beta-lactam/transpept-like"/>
</dbReference>
<keyword evidence="3" id="KW-1185">Reference proteome</keyword>
<dbReference type="Gene3D" id="3.40.710.10">
    <property type="entry name" value="DD-peptidase/beta-lactamase superfamily"/>
    <property type="match status" value="1"/>
</dbReference>
<evidence type="ECO:0000259" key="1">
    <source>
        <dbReference type="Pfam" id="PF00144"/>
    </source>
</evidence>
<proteinExistence type="predicted"/>
<gene>
    <name evidence="2" type="ORF">SD70_11095</name>
</gene>
<dbReference type="SUPFAM" id="SSF56601">
    <property type="entry name" value="beta-lactamase/transpeptidase-like"/>
    <property type="match status" value="1"/>
</dbReference>
<accession>A0ABR5AIB6</accession>
<feature type="domain" description="Beta-lactamase-related" evidence="1">
    <location>
        <begin position="37"/>
        <end position="296"/>
    </location>
</feature>
<dbReference type="RefSeq" id="WP_041047635.1">
    <property type="nucleotide sequence ID" value="NZ_JXAK01000016.1"/>
</dbReference>
<protein>
    <submittedName>
        <fullName evidence="2">Beta-lactamase</fullName>
    </submittedName>
</protein>
<sequence>MTVQQLPRSTPELQGMASGAVASFLKAVQDRGLELHSFMLVRHGHVVAEGWWRPYAPERPHMLFSLSKSFTSSAIGLLVEEGRLSLDDRVVSFFPEEAPAEPPPHLAAMTVRHLLMMGTGHAEDTTARMTESGNWVHGFLQLPVEHEPGTRFVYNSGATYMLSAILQKVTGTTLLAYLQPRLLEPLGIEGATWESCPRGIHVGGWGMKIRTEDIAKFGQLYLQKGLWNGRRLLSEAWVEEATSKHISNEPNKNIDWAQGYGYQFWRCRHGAYRGDGAFGQYCVVMPEQDAVIAITSGLGDMQPVLDEIWERLLPGMKSEPLPQDEAACAALGEALERLSLEPPRHEPAAELEQAVSGTVYELEQPNSAQLLTIAVQFLEDRAVVRFRNEQGEHAVDFGRNEWLEGTSALWMRDDQPLHASMTWRDATTLVLTVRYVETPFCLTAECAFGDGSVLLTARRNVGNREAEPIQGKAPG</sequence>
<comment type="caution">
    <text evidence="2">The sequence shown here is derived from an EMBL/GenBank/DDBJ whole genome shotgun (WGS) entry which is preliminary data.</text>
</comment>
<dbReference type="PANTHER" id="PTHR43283:SF7">
    <property type="entry name" value="BETA-LACTAMASE-RELATED DOMAIN-CONTAINING PROTEIN"/>
    <property type="match status" value="1"/>
</dbReference>
<dbReference type="Pfam" id="PF00144">
    <property type="entry name" value="Beta-lactamase"/>
    <property type="match status" value="1"/>
</dbReference>
<reference evidence="2 3" key="1">
    <citation type="submission" date="2014-12" db="EMBL/GenBank/DDBJ databases">
        <title>Draft genome sequence of Paenibacillus kamchatkensis strain B-2647.</title>
        <authorList>
            <person name="Karlyshev A.V."/>
            <person name="Kudryashova E.B."/>
        </authorList>
    </citation>
    <scope>NUCLEOTIDE SEQUENCE [LARGE SCALE GENOMIC DNA]</scope>
    <source>
        <strain evidence="2 3">VKM B-2647</strain>
    </source>
</reference>
<evidence type="ECO:0000313" key="2">
    <source>
        <dbReference type="EMBL" id="KIL40787.1"/>
    </source>
</evidence>
<dbReference type="PANTHER" id="PTHR43283">
    <property type="entry name" value="BETA-LACTAMASE-RELATED"/>
    <property type="match status" value="1"/>
</dbReference>
<name>A0ABR5AIB6_9BACL</name>
<dbReference type="InterPro" id="IPR001466">
    <property type="entry name" value="Beta-lactam-related"/>
</dbReference>
<dbReference type="Proteomes" id="UP000031967">
    <property type="component" value="Unassembled WGS sequence"/>
</dbReference>
<dbReference type="EMBL" id="JXAK01000016">
    <property type="protein sequence ID" value="KIL40787.1"/>
    <property type="molecule type" value="Genomic_DNA"/>
</dbReference>